<keyword evidence="6 11" id="KW-0812">Transmembrane</keyword>
<accession>A0A9D4SJL1</accession>
<dbReference type="EMBL" id="SDOV01000002">
    <property type="protein sequence ID" value="KAH7643791.1"/>
    <property type="molecule type" value="Genomic_DNA"/>
</dbReference>
<dbReference type="GO" id="GO:0006508">
    <property type="term" value="P:proteolysis"/>
    <property type="evidence" value="ECO:0007669"/>
    <property type="project" value="UniProtKB-KW"/>
</dbReference>
<dbReference type="SUPFAM" id="SSF144091">
    <property type="entry name" value="Rhomboid-like"/>
    <property type="match status" value="1"/>
</dbReference>
<dbReference type="InterPro" id="IPR035952">
    <property type="entry name" value="Rhomboid-like_sf"/>
</dbReference>
<reference evidence="13" key="1">
    <citation type="submission" date="2020-06" db="EMBL/GenBank/DDBJ databases">
        <authorList>
            <person name="Ji K."/>
            <person name="Li J."/>
        </authorList>
    </citation>
    <scope>NUCLEOTIDE SEQUENCE</scope>
    <source>
        <strain evidence="13">JKM2019</strain>
        <tissue evidence="13">Whole body</tissue>
    </source>
</reference>
<evidence type="ECO:0000256" key="6">
    <source>
        <dbReference type="ARBA" id="ARBA00022692"/>
    </source>
</evidence>
<comment type="similarity">
    <text evidence="3">Belongs to the peptidase S54 family.</text>
</comment>
<evidence type="ECO:0000256" key="2">
    <source>
        <dbReference type="ARBA" id="ARBA00004141"/>
    </source>
</evidence>
<evidence type="ECO:0000256" key="11">
    <source>
        <dbReference type="SAM" id="Phobius"/>
    </source>
</evidence>
<dbReference type="GO" id="GO:0004252">
    <property type="term" value="F:serine-type endopeptidase activity"/>
    <property type="evidence" value="ECO:0007669"/>
    <property type="project" value="InterPro"/>
</dbReference>
<dbReference type="Pfam" id="PF01694">
    <property type="entry name" value="Rhomboid"/>
    <property type="match status" value="1"/>
</dbReference>
<feature type="transmembrane region" description="Helical" evidence="11">
    <location>
        <begin position="270"/>
        <end position="290"/>
    </location>
</feature>
<dbReference type="FunFam" id="1.20.1540.10:FF:000007">
    <property type="entry name" value="Rhomboid like 2"/>
    <property type="match status" value="1"/>
</dbReference>
<evidence type="ECO:0000256" key="7">
    <source>
        <dbReference type="ARBA" id="ARBA00022801"/>
    </source>
</evidence>
<comment type="subcellular location">
    <subcellularLocation>
        <location evidence="2">Membrane</location>
        <topology evidence="2">Multi-pass membrane protein</topology>
    </subcellularLocation>
</comment>
<feature type="transmembrane region" description="Helical" evidence="11">
    <location>
        <begin position="161"/>
        <end position="179"/>
    </location>
</feature>
<name>A0A9D4SJL1_DERFA</name>
<proteinExistence type="inferred from homology"/>
<protein>
    <recommendedName>
        <fullName evidence="4">rhomboid protease</fullName>
        <ecNumber evidence="4">3.4.21.105</ecNumber>
    </recommendedName>
</protein>
<sequence length="385" mass="42942">MENSNFDVEKSLNPSQFGDFSLPSYSAVPGISPTPITMTATTSSSRLAESQDFQIMPNTTNTVTSHSPLCHSIHFHPSDLRHHHYSYHNNADFVENPVQSMQLPPPSLLPQTSSSISHSSNNSSMRRIFNKMTRTVAKHFLEDERDRKYYADMYSCMPPPFFILTITLVELIFFAYYAIVNQVEVTTSGPIPADSIFIYRPDRKNEVWRFFLYMVLHAGWLHLIFNLLVQLLVGLPLEMVHGSVRIGVVYMAGVLAGSLATSVFDPNCFLVGASGGVYALLAAHLSNVLLNYNHLEMGLLRVIGVFLIASVDVSIAIYHRYATPDLQQGSISYVAHLAGALAGLTIGLLVLKNFEQKLHEQLLWWMALGVYTACIVLALLFNILN</sequence>
<evidence type="ECO:0000256" key="3">
    <source>
        <dbReference type="ARBA" id="ARBA00009045"/>
    </source>
</evidence>
<dbReference type="EC" id="3.4.21.105" evidence="4"/>
<dbReference type="PANTHER" id="PTHR45840">
    <property type="entry name" value="RHOMBOID-RELATED PROTEIN"/>
    <property type="match status" value="1"/>
</dbReference>
<dbReference type="Gene3D" id="1.20.1540.10">
    <property type="entry name" value="Rhomboid-like"/>
    <property type="match status" value="1"/>
</dbReference>
<comment type="catalytic activity">
    <reaction evidence="1">
        <text>Cleaves type-1 transmembrane domains using a catalytic dyad composed of serine and histidine that are contributed by different transmembrane domains.</text>
        <dbReference type="EC" id="3.4.21.105"/>
    </reaction>
</comment>
<feature type="transmembrane region" description="Helical" evidence="11">
    <location>
        <begin position="210"/>
        <end position="235"/>
    </location>
</feature>
<evidence type="ECO:0000256" key="10">
    <source>
        <dbReference type="ARBA" id="ARBA00023136"/>
    </source>
</evidence>
<evidence type="ECO:0000256" key="5">
    <source>
        <dbReference type="ARBA" id="ARBA00022670"/>
    </source>
</evidence>
<evidence type="ECO:0000259" key="12">
    <source>
        <dbReference type="Pfam" id="PF01694"/>
    </source>
</evidence>
<dbReference type="InterPro" id="IPR022764">
    <property type="entry name" value="Peptidase_S54_rhomboid_dom"/>
</dbReference>
<comment type="caution">
    <text evidence="13">The sequence shown here is derived from an EMBL/GenBank/DDBJ whole genome shotgun (WGS) entry which is preliminary data.</text>
</comment>
<evidence type="ECO:0000256" key="8">
    <source>
        <dbReference type="ARBA" id="ARBA00022825"/>
    </source>
</evidence>
<keyword evidence="9 11" id="KW-1133">Transmembrane helix</keyword>
<dbReference type="PANTHER" id="PTHR45840:SF2">
    <property type="entry name" value="PROTEIN RHOMBOID-RELATED"/>
    <property type="match status" value="1"/>
</dbReference>
<evidence type="ECO:0000256" key="1">
    <source>
        <dbReference type="ARBA" id="ARBA00000156"/>
    </source>
</evidence>
<dbReference type="InterPro" id="IPR051739">
    <property type="entry name" value="Rhomboid_IM_Serine_Proteases"/>
</dbReference>
<keyword evidence="8" id="KW-0720">Serine protease</keyword>
<evidence type="ECO:0000256" key="4">
    <source>
        <dbReference type="ARBA" id="ARBA00013039"/>
    </source>
</evidence>
<feature type="domain" description="Peptidase S54 rhomboid" evidence="12">
    <location>
        <begin position="205"/>
        <end position="352"/>
    </location>
</feature>
<organism evidence="13">
    <name type="scientific">Dermatophagoides farinae</name>
    <name type="common">American house dust mite</name>
    <dbReference type="NCBI Taxonomy" id="6954"/>
    <lineage>
        <taxon>Eukaryota</taxon>
        <taxon>Metazoa</taxon>
        <taxon>Ecdysozoa</taxon>
        <taxon>Arthropoda</taxon>
        <taxon>Chelicerata</taxon>
        <taxon>Arachnida</taxon>
        <taxon>Acari</taxon>
        <taxon>Acariformes</taxon>
        <taxon>Sarcoptiformes</taxon>
        <taxon>Astigmata</taxon>
        <taxon>Psoroptidia</taxon>
        <taxon>Analgoidea</taxon>
        <taxon>Pyroglyphidae</taxon>
        <taxon>Dermatophagoidinae</taxon>
        <taxon>Dermatophagoides</taxon>
    </lineage>
</organism>
<feature type="transmembrane region" description="Helical" evidence="11">
    <location>
        <begin position="247"/>
        <end position="264"/>
    </location>
</feature>
<dbReference type="Proteomes" id="UP000828236">
    <property type="component" value="Unassembled WGS sequence"/>
</dbReference>
<keyword evidence="5" id="KW-0645">Protease</keyword>
<gene>
    <name evidence="13" type="ORF">HUG17_6153</name>
</gene>
<evidence type="ECO:0000256" key="9">
    <source>
        <dbReference type="ARBA" id="ARBA00022989"/>
    </source>
</evidence>
<feature type="transmembrane region" description="Helical" evidence="11">
    <location>
        <begin position="302"/>
        <end position="321"/>
    </location>
</feature>
<reference evidence="13" key="2">
    <citation type="journal article" date="2021" name="World Allergy Organ. J.">
        <title>Chromosome-level assembly of Dermatophagoides farinae genome and transcriptome reveals two novel allergens Der f 37 and Der f 39.</title>
        <authorList>
            <person name="Chen J."/>
            <person name="Cai Z."/>
            <person name="Fan D."/>
            <person name="Hu J."/>
            <person name="Hou Y."/>
            <person name="He Y."/>
            <person name="Zhang Z."/>
            <person name="Zhao Z."/>
            <person name="Gao P."/>
            <person name="Hu W."/>
            <person name="Sun J."/>
            <person name="Li J."/>
            <person name="Ji K."/>
        </authorList>
    </citation>
    <scope>NUCLEOTIDE SEQUENCE</scope>
    <source>
        <strain evidence="13">JKM2019</strain>
    </source>
</reference>
<feature type="transmembrane region" description="Helical" evidence="11">
    <location>
        <begin position="363"/>
        <end position="384"/>
    </location>
</feature>
<evidence type="ECO:0000313" key="13">
    <source>
        <dbReference type="EMBL" id="KAH7643791.1"/>
    </source>
</evidence>
<dbReference type="GO" id="GO:0016020">
    <property type="term" value="C:membrane"/>
    <property type="evidence" value="ECO:0007669"/>
    <property type="project" value="UniProtKB-SubCell"/>
</dbReference>
<feature type="transmembrane region" description="Helical" evidence="11">
    <location>
        <begin position="333"/>
        <end position="351"/>
    </location>
</feature>
<keyword evidence="7" id="KW-0378">Hydrolase</keyword>
<dbReference type="AlphaFoldDB" id="A0A9D4SJL1"/>
<keyword evidence="10 11" id="KW-0472">Membrane</keyword>